<dbReference type="PANTHER" id="PTHR10094">
    <property type="entry name" value="STEROL CARRIER PROTEIN 2 SCP-2 FAMILY PROTEIN"/>
    <property type="match status" value="1"/>
</dbReference>
<sequence length="131" mass="14374">MSDIVVPGFKGSELINDLNKALNENLSAEERAKLIKQVNGVFQFVLTNKDKKQEVFTVDIKKEGKVVRGKGAIKADAILSLADDDFVSLATGKLNGQKAYMTGKLKIKGQIMLAMKLDTVFKSIQEKSSKL</sequence>
<protein>
    <submittedName>
        <fullName evidence="2">Sterol binding protein</fullName>
    </submittedName>
</protein>
<keyword evidence="3" id="KW-1185">Reference proteome</keyword>
<evidence type="ECO:0000259" key="1">
    <source>
        <dbReference type="Pfam" id="PF02036"/>
    </source>
</evidence>
<comment type="caution">
    <text evidence="2">The sequence shown here is derived from an EMBL/GenBank/DDBJ whole genome shotgun (WGS) entry which is preliminary data.</text>
</comment>
<dbReference type="EMBL" id="MCGT01000010">
    <property type="protein sequence ID" value="ORX56399.1"/>
    <property type="molecule type" value="Genomic_DNA"/>
</dbReference>
<accession>A0A1X2GLB2</accession>
<dbReference type="InterPro" id="IPR003033">
    <property type="entry name" value="SCP2_sterol-bd_dom"/>
</dbReference>
<dbReference type="PANTHER" id="PTHR10094:SF25">
    <property type="entry name" value="SCP2 STEROL-BINDING DOMAIN-CONTAINING PROTEIN 1"/>
    <property type="match status" value="1"/>
</dbReference>
<feature type="domain" description="SCP2" evidence="1">
    <location>
        <begin position="20"/>
        <end position="122"/>
    </location>
</feature>
<dbReference type="SUPFAM" id="SSF55718">
    <property type="entry name" value="SCP-like"/>
    <property type="match status" value="1"/>
</dbReference>
<dbReference type="AlphaFoldDB" id="A0A1X2GLB2"/>
<organism evidence="2 3">
    <name type="scientific">Hesseltinella vesiculosa</name>
    <dbReference type="NCBI Taxonomy" id="101127"/>
    <lineage>
        <taxon>Eukaryota</taxon>
        <taxon>Fungi</taxon>
        <taxon>Fungi incertae sedis</taxon>
        <taxon>Mucoromycota</taxon>
        <taxon>Mucoromycotina</taxon>
        <taxon>Mucoromycetes</taxon>
        <taxon>Mucorales</taxon>
        <taxon>Cunninghamellaceae</taxon>
        <taxon>Hesseltinella</taxon>
    </lineage>
</organism>
<dbReference type="STRING" id="101127.A0A1X2GLB2"/>
<dbReference type="Pfam" id="PF02036">
    <property type="entry name" value="SCP2"/>
    <property type="match status" value="1"/>
</dbReference>
<evidence type="ECO:0000313" key="3">
    <source>
        <dbReference type="Proteomes" id="UP000242146"/>
    </source>
</evidence>
<evidence type="ECO:0000313" key="2">
    <source>
        <dbReference type="EMBL" id="ORX56399.1"/>
    </source>
</evidence>
<dbReference type="Gene3D" id="3.30.1050.10">
    <property type="entry name" value="SCP2 sterol-binding domain"/>
    <property type="match status" value="1"/>
</dbReference>
<dbReference type="FunFam" id="3.30.1050.10:FF:000001">
    <property type="entry name" value="Putative Non-specific lipid-transfer protein"/>
    <property type="match status" value="1"/>
</dbReference>
<gene>
    <name evidence="2" type="ORF">DM01DRAFT_1320662</name>
</gene>
<proteinExistence type="predicted"/>
<dbReference type="GO" id="GO:0005829">
    <property type="term" value="C:cytosol"/>
    <property type="evidence" value="ECO:0007669"/>
    <property type="project" value="TreeGrafter"/>
</dbReference>
<dbReference type="Proteomes" id="UP000242146">
    <property type="component" value="Unassembled WGS sequence"/>
</dbReference>
<dbReference type="OrthoDB" id="10265837at2759"/>
<name>A0A1X2GLB2_9FUNG</name>
<dbReference type="InterPro" id="IPR036527">
    <property type="entry name" value="SCP2_sterol-bd_dom_sf"/>
</dbReference>
<reference evidence="2 3" key="1">
    <citation type="submission" date="2016-07" db="EMBL/GenBank/DDBJ databases">
        <title>Pervasive Adenine N6-methylation of Active Genes in Fungi.</title>
        <authorList>
            <consortium name="DOE Joint Genome Institute"/>
            <person name="Mondo S.J."/>
            <person name="Dannebaum R.O."/>
            <person name="Kuo R.C."/>
            <person name="Labutti K."/>
            <person name="Haridas S."/>
            <person name="Kuo A."/>
            <person name="Salamov A."/>
            <person name="Ahrendt S.R."/>
            <person name="Lipzen A."/>
            <person name="Sullivan W."/>
            <person name="Andreopoulos W.B."/>
            <person name="Clum A."/>
            <person name="Lindquist E."/>
            <person name="Daum C."/>
            <person name="Ramamoorthy G.K."/>
            <person name="Gryganskyi A."/>
            <person name="Culley D."/>
            <person name="Magnuson J.K."/>
            <person name="James T.Y."/>
            <person name="O'Malley M.A."/>
            <person name="Stajich J.E."/>
            <person name="Spatafora J.W."/>
            <person name="Visel A."/>
            <person name="Grigoriev I.V."/>
        </authorList>
    </citation>
    <scope>NUCLEOTIDE SEQUENCE [LARGE SCALE GENOMIC DNA]</scope>
    <source>
        <strain evidence="2 3">NRRL 3301</strain>
    </source>
</reference>